<evidence type="ECO:0000256" key="1">
    <source>
        <dbReference type="ARBA" id="ARBA00004571"/>
    </source>
</evidence>
<proteinExistence type="inferred from homology"/>
<dbReference type="RefSeq" id="WP_166411322.1">
    <property type="nucleotide sequence ID" value="NZ_CP049869.1"/>
</dbReference>
<keyword evidence="15" id="KW-1185">Reference proteome</keyword>
<evidence type="ECO:0000256" key="4">
    <source>
        <dbReference type="ARBA" id="ARBA00022692"/>
    </source>
</evidence>
<gene>
    <name evidence="14" type="ORF">G7077_08500</name>
</gene>
<feature type="domain" description="TonB-dependent receptor-like beta-barrel" evidence="12">
    <location>
        <begin position="221"/>
        <end position="636"/>
    </location>
</feature>
<evidence type="ECO:0000256" key="8">
    <source>
        <dbReference type="ARBA" id="ARBA00023170"/>
    </source>
</evidence>
<evidence type="ECO:0000313" key="14">
    <source>
        <dbReference type="EMBL" id="QIK78931.1"/>
    </source>
</evidence>
<evidence type="ECO:0000256" key="6">
    <source>
        <dbReference type="ARBA" id="ARBA00023077"/>
    </source>
</evidence>
<reference evidence="14 15" key="1">
    <citation type="submission" date="2020-03" db="EMBL/GenBank/DDBJ databases">
        <title>Sphingomonas sp. nov., isolated from fish.</title>
        <authorList>
            <person name="Hyun D.-W."/>
            <person name="Bae J.-W."/>
        </authorList>
    </citation>
    <scope>NUCLEOTIDE SEQUENCE [LARGE SCALE GENOMIC DNA]</scope>
    <source>
        <strain evidence="14 15">HDW15B</strain>
    </source>
</reference>
<dbReference type="GO" id="GO:0009279">
    <property type="term" value="C:cell outer membrane"/>
    <property type="evidence" value="ECO:0007669"/>
    <property type="project" value="UniProtKB-SubCell"/>
</dbReference>
<keyword evidence="8 14" id="KW-0675">Receptor</keyword>
<keyword evidence="3 10" id="KW-1134">Transmembrane beta strand</keyword>
<keyword evidence="6 11" id="KW-0798">TonB box</keyword>
<dbReference type="GO" id="GO:0015344">
    <property type="term" value="F:siderophore uptake transmembrane transporter activity"/>
    <property type="evidence" value="ECO:0007669"/>
    <property type="project" value="TreeGrafter"/>
</dbReference>
<keyword evidence="2 10" id="KW-0813">Transport</keyword>
<dbReference type="PANTHER" id="PTHR30069">
    <property type="entry name" value="TONB-DEPENDENT OUTER MEMBRANE RECEPTOR"/>
    <property type="match status" value="1"/>
</dbReference>
<comment type="similarity">
    <text evidence="10 11">Belongs to the TonB-dependent receptor family.</text>
</comment>
<evidence type="ECO:0000256" key="11">
    <source>
        <dbReference type="RuleBase" id="RU003357"/>
    </source>
</evidence>
<evidence type="ECO:0000313" key="15">
    <source>
        <dbReference type="Proteomes" id="UP000503222"/>
    </source>
</evidence>
<dbReference type="SUPFAM" id="SSF56935">
    <property type="entry name" value="Porins"/>
    <property type="match status" value="1"/>
</dbReference>
<sequence>MMQALPPNEAPAIIVTGTALPADPAERVLQSERLSRRELDRAAGQPLDRLLSRLAGAEQFRRSDSRSAHPTSQGLTIRNLGGNAASRALVLLDGVPQADPFGGWIAWPSIGALSLGEARLLRGGGSVTSGPGALAGVLELSSRTGPSTIATVEAGSRRSLEGEMLVARDVGSGSLALSLRGSRSDGFVPIVAERRGAADRPAPFRTGSARLRWTAAIGPTQELQANLATFTDQRERGLELTDNRTRGTDLSLRLVSRGQIPWAATLYAQARNFQSSFAGTDAARTAARRTSLQYDVPASAIGWSAEVRPHLGSGLEARLGIDGRRAAGMSKEYASYVGNAPTRDREAGGRQSNAGFFGELTSLSGPVTLTASARADHWRIFDGQLVERSIATGLPLVDQQFASRSGWLPTARAGTALRLDPRWSIRAAAYAGWRQPTLNELFRPFRAGSDATAANAELKPERLRGVEAGIDGRSGPWSIAATLFANRLRDAIANVTLGIGPGSFPGVGVVGAGGAYRQRQNLSAIRSRGAEVTAGWREGPWHVDAGLSLSSARVVASGSAAALDGRRPAQSPALSTNLGAGWIDGSRSLNVDFNYESARFEDDLNSLKLPRSFTVDVDGEWPLADAVNVSLRVENLLNRRVVAALAVNDVQERAMPRTVWLGLKLKPRLR</sequence>
<dbReference type="AlphaFoldDB" id="A0A6G7YQB7"/>
<dbReference type="Pfam" id="PF00593">
    <property type="entry name" value="TonB_dep_Rec_b-barrel"/>
    <property type="match status" value="1"/>
</dbReference>
<dbReference type="InterPro" id="IPR037066">
    <property type="entry name" value="Plug_dom_sf"/>
</dbReference>
<comment type="subcellular location">
    <subcellularLocation>
        <location evidence="1 10">Cell outer membrane</location>
        <topology evidence="1 10">Multi-pass membrane protein</topology>
    </subcellularLocation>
</comment>
<evidence type="ECO:0000256" key="9">
    <source>
        <dbReference type="ARBA" id="ARBA00023237"/>
    </source>
</evidence>
<dbReference type="InterPro" id="IPR012910">
    <property type="entry name" value="Plug_dom"/>
</dbReference>
<evidence type="ECO:0000259" key="12">
    <source>
        <dbReference type="Pfam" id="PF00593"/>
    </source>
</evidence>
<evidence type="ECO:0000256" key="3">
    <source>
        <dbReference type="ARBA" id="ARBA00022452"/>
    </source>
</evidence>
<protein>
    <submittedName>
        <fullName evidence="14">TonB-dependent receptor</fullName>
    </submittedName>
</protein>
<evidence type="ECO:0000256" key="10">
    <source>
        <dbReference type="PROSITE-ProRule" id="PRU01360"/>
    </source>
</evidence>
<dbReference type="GO" id="GO:0044718">
    <property type="term" value="P:siderophore transmembrane transport"/>
    <property type="evidence" value="ECO:0007669"/>
    <property type="project" value="TreeGrafter"/>
</dbReference>
<dbReference type="Pfam" id="PF07715">
    <property type="entry name" value="Plug"/>
    <property type="match status" value="1"/>
</dbReference>
<dbReference type="Proteomes" id="UP000503222">
    <property type="component" value="Chromosome"/>
</dbReference>
<keyword evidence="4 10" id="KW-0812">Transmembrane</keyword>
<dbReference type="PROSITE" id="PS52016">
    <property type="entry name" value="TONB_DEPENDENT_REC_3"/>
    <property type="match status" value="1"/>
</dbReference>
<keyword evidence="7 10" id="KW-0472">Membrane</keyword>
<keyword evidence="5" id="KW-0732">Signal</keyword>
<evidence type="ECO:0000259" key="13">
    <source>
        <dbReference type="Pfam" id="PF07715"/>
    </source>
</evidence>
<evidence type="ECO:0000256" key="2">
    <source>
        <dbReference type="ARBA" id="ARBA00022448"/>
    </source>
</evidence>
<organism evidence="14 15">
    <name type="scientific">Sphingomonas piscis</name>
    <dbReference type="NCBI Taxonomy" id="2714943"/>
    <lineage>
        <taxon>Bacteria</taxon>
        <taxon>Pseudomonadati</taxon>
        <taxon>Pseudomonadota</taxon>
        <taxon>Alphaproteobacteria</taxon>
        <taxon>Sphingomonadales</taxon>
        <taxon>Sphingomonadaceae</taxon>
        <taxon>Sphingomonas</taxon>
    </lineage>
</organism>
<dbReference type="InterPro" id="IPR036942">
    <property type="entry name" value="Beta-barrel_TonB_sf"/>
</dbReference>
<dbReference type="InterPro" id="IPR039426">
    <property type="entry name" value="TonB-dep_rcpt-like"/>
</dbReference>
<dbReference type="PANTHER" id="PTHR30069:SF29">
    <property type="entry name" value="HEMOGLOBIN AND HEMOGLOBIN-HAPTOGLOBIN-BINDING PROTEIN 1-RELATED"/>
    <property type="match status" value="1"/>
</dbReference>
<evidence type="ECO:0000256" key="5">
    <source>
        <dbReference type="ARBA" id="ARBA00022729"/>
    </source>
</evidence>
<dbReference type="Gene3D" id="2.170.130.10">
    <property type="entry name" value="TonB-dependent receptor, plug domain"/>
    <property type="match status" value="1"/>
</dbReference>
<feature type="domain" description="TonB-dependent receptor plug" evidence="13">
    <location>
        <begin position="34"/>
        <end position="137"/>
    </location>
</feature>
<dbReference type="InterPro" id="IPR000531">
    <property type="entry name" value="Beta-barrel_TonB"/>
</dbReference>
<dbReference type="KEGG" id="spii:G7077_08500"/>
<evidence type="ECO:0000256" key="7">
    <source>
        <dbReference type="ARBA" id="ARBA00023136"/>
    </source>
</evidence>
<keyword evidence="9 10" id="KW-0998">Cell outer membrane</keyword>
<dbReference type="EMBL" id="CP049869">
    <property type="protein sequence ID" value="QIK78931.1"/>
    <property type="molecule type" value="Genomic_DNA"/>
</dbReference>
<name>A0A6G7YQB7_9SPHN</name>
<dbReference type="Gene3D" id="2.40.170.20">
    <property type="entry name" value="TonB-dependent receptor, beta-barrel domain"/>
    <property type="match status" value="1"/>
</dbReference>
<accession>A0A6G7YQB7</accession>